<dbReference type="Proteomes" id="UP001549773">
    <property type="component" value="Unassembled WGS sequence"/>
</dbReference>
<keyword evidence="4" id="KW-0482">Metalloprotease</keyword>
<comment type="cofactor">
    <cofactor evidence="1">
        <name>Zn(2+)</name>
        <dbReference type="ChEBI" id="CHEBI:29105"/>
    </cofactor>
</comment>
<gene>
    <name evidence="5" type="ORF">ABXZ32_06705</name>
</gene>
<dbReference type="SMART" id="SM01154">
    <property type="entry name" value="DUF1704"/>
    <property type="match status" value="1"/>
</dbReference>
<dbReference type="EMBL" id="JBEWYP010000003">
    <property type="protein sequence ID" value="MET7029076.1"/>
    <property type="molecule type" value="Genomic_DNA"/>
</dbReference>
<keyword evidence="2" id="KW-0645">Protease</keyword>
<evidence type="ECO:0000313" key="5">
    <source>
        <dbReference type="EMBL" id="MET7029076.1"/>
    </source>
</evidence>
<keyword evidence="6" id="KW-1185">Reference proteome</keyword>
<dbReference type="InterPro" id="IPR012548">
    <property type="entry name" value="MATCAP"/>
</dbReference>
<dbReference type="RefSeq" id="WP_354617900.1">
    <property type="nucleotide sequence ID" value="NZ_JBEWYP010000003.1"/>
</dbReference>
<keyword evidence="3" id="KW-0378">Hydrolase</keyword>
<name>A0ABV2TUX5_9FLAO</name>
<evidence type="ECO:0000256" key="1">
    <source>
        <dbReference type="ARBA" id="ARBA00001947"/>
    </source>
</evidence>
<dbReference type="PANTHER" id="PTHR31817:SF0">
    <property type="entry name" value="CHROMOSOME UNDETERMINED SCAFFOLD_67, WHOLE GENOME SHOTGUN SEQUENCE"/>
    <property type="match status" value="1"/>
</dbReference>
<dbReference type="Pfam" id="PF08014">
    <property type="entry name" value="MATCAP"/>
    <property type="match status" value="1"/>
</dbReference>
<evidence type="ECO:0000256" key="4">
    <source>
        <dbReference type="ARBA" id="ARBA00023049"/>
    </source>
</evidence>
<comment type="caution">
    <text evidence="5">The sequence shown here is derived from an EMBL/GenBank/DDBJ whole genome shotgun (WGS) entry which is preliminary data.</text>
</comment>
<evidence type="ECO:0000313" key="6">
    <source>
        <dbReference type="Proteomes" id="UP001549773"/>
    </source>
</evidence>
<proteinExistence type="predicted"/>
<reference evidence="5 6" key="1">
    <citation type="submission" date="2024-07" db="EMBL/GenBank/DDBJ databases">
        <title>The genome sequence of type strain Sediminicola luteus GDMCC 1.2596T.</title>
        <authorList>
            <person name="Liu Y."/>
        </authorList>
    </citation>
    <scope>NUCLEOTIDE SEQUENCE [LARGE SCALE GENOMIC DNA]</scope>
    <source>
        <strain evidence="5 6">GDMCC 1.2596</strain>
    </source>
</reference>
<protein>
    <submittedName>
        <fullName evidence="5">Flavohemoglobin expression-modulating QEGLA motif protein</fullName>
    </submittedName>
</protein>
<evidence type="ECO:0000256" key="2">
    <source>
        <dbReference type="ARBA" id="ARBA00022670"/>
    </source>
</evidence>
<organism evidence="5 6">
    <name type="scientific">Sediminicola luteus</name>
    <dbReference type="NCBI Taxonomy" id="319238"/>
    <lineage>
        <taxon>Bacteria</taxon>
        <taxon>Pseudomonadati</taxon>
        <taxon>Bacteroidota</taxon>
        <taxon>Flavobacteriia</taxon>
        <taxon>Flavobacteriales</taxon>
        <taxon>Flavobacteriaceae</taxon>
        <taxon>Sediminicola</taxon>
    </lineage>
</organism>
<accession>A0ABV2TUX5</accession>
<sequence>MKNSALVDIENVYADLFEIDINLDRLVKKIELLSYLNPLNIEKEKQRFFASKYTEDPIFKYPKIKFDPYKLHRLFYSQRLERIEDDEIRKMYQEIIYYYSNMIQCIETIGEGKKFYYNSLRVFGTPTQKDVQNARYILHFEDEPVSSEMEKVYTAEEAKAYFEKFVQQYNFPLNIRLSTSLAADAMVSNSTQSLVIKKNAKFSKNKLLTLANHEIGVHLVTTFNGMDQPLKIFSNGFPKNVETQEGLAVFSEYMSGALTLKRLKELSYRVLASDSLIKGSSFSDTFDMIHNQYKLNRNDAFTITMRAHRGGGFTKDRLYLSGLRKIYKRYKKGVSMDNLLCGKVNMEYEQGIQHLFDQGLVHNITHKNVAFSENKNANTTLDFILNNLK</sequence>
<evidence type="ECO:0000256" key="3">
    <source>
        <dbReference type="ARBA" id="ARBA00022801"/>
    </source>
</evidence>
<dbReference type="PANTHER" id="PTHR31817">
    <property type="match status" value="1"/>
</dbReference>